<reference evidence="2" key="1">
    <citation type="journal article" date="2019" name="MBio">
        <title>Comparative genomics for the elucidation of multidrug resistance (MDR) in Candida lusitaniae.</title>
        <authorList>
            <person name="Kannan A."/>
            <person name="Asner S.A."/>
            <person name="Trachsel E."/>
            <person name="Kelly S."/>
            <person name="Parker J."/>
            <person name="Sanglard D."/>
        </authorList>
    </citation>
    <scope>NUCLEOTIDE SEQUENCE [LARGE SCALE GENOMIC DNA]</scope>
    <source>
        <strain evidence="2">P1</strain>
    </source>
</reference>
<evidence type="ECO:0000313" key="1">
    <source>
        <dbReference type="EMBL" id="QFZ28631.1"/>
    </source>
</evidence>
<gene>
    <name evidence="1" type="ORF">EJF14_40675</name>
</gene>
<evidence type="ECO:0000313" key="2">
    <source>
        <dbReference type="Proteomes" id="UP000326582"/>
    </source>
</evidence>
<proteinExistence type="predicted"/>
<organism evidence="1 2">
    <name type="scientific">Clavispora lusitaniae</name>
    <name type="common">Candida lusitaniae</name>
    <dbReference type="NCBI Taxonomy" id="36911"/>
    <lineage>
        <taxon>Eukaryota</taxon>
        <taxon>Fungi</taxon>
        <taxon>Dikarya</taxon>
        <taxon>Ascomycota</taxon>
        <taxon>Saccharomycotina</taxon>
        <taxon>Pichiomycetes</taxon>
        <taxon>Metschnikowiaceae</taxon>
        <taxon>Clavispora</taxon>
    </lineage>
</organism>
<accession>A0ACD0WMK9</accession>
<dbReference type="Proteomes" id="UP000326582">
    <property type="component" value="Chromosome 4"/>
</dbReference>
<sequence>MEKELKKAAYLMSIFGHKKRSSHSSFESITHPDISETMSTMLGDSSVAQDIYLCETTSDQVQVESTIRTIYEELLQCGQVTNTPLNVDTHLRFLERSLSEPLPDFFYMLDSSQAWIVYWLLNAHVVLSGNPISAELRERASKKINSLILEDGLGGIAGGSKGQIGHVASTYAGLLVLTLIEDYETLHRIRDNLGQWFASLKHSDGSFAMHANGERDTRSTYCVLVAVSLLRINVQGLLSGTLNWILSCQTFEGGFSGVPDAEAHGGYTFCAVASLFLLPGGAELLDLPNLLRWLSGRQFQLEGGFSGRTNKLVDSCYSFWIGAVFALVECITKEKTLFNRQALRCYIHNCCQDERGGLKDKPGKHPDFYHTNYSICGLSIAEHCYTAQKLDGFSFKSEEVDDACYTLPVNPVFGLPLGYAERCRMNMDQLVSH</sequence>
<dbReference type="EMBL" id="CP038487">
    <property type="protein sequence ID" value="QFZ28631.1"/>
    <property type="molecule type" value="Genomic_DNA"/>
</dbReference>
<keyword evidence="2" id="KW-1185">Reference proteome</keyword>
<name>A0ACD0WMK9_CLALS</name>
<protein>
    <submittedName>
        <fullName evidence="1">Farnesyltransferase subunit beta</fullName>
    </submittedName>
</protein>